<dbReference type="Pfam" id="PF21981">
    <property type="entry name" value="RecX_HTH3"/>
    <property type="match status" value="1"/>
</dbReference>
<protein>
    <recommendedName>
        <fullName evidence="3 5">Regulatory protein RecX</fullName>
    </recommendedName>
</protein>
<dbReference type="InterPro" id="IPR053924">
    <property type="entry name" value="RecX_HTH_2nd"/>
</dbReference>
<dbReference type="Pfam" id="PF02631">
    <property type="entry name" value="RecX_HTH2"/>
    <property type="match status" value="1"/>
</dbReference>
<gene>
    <name evidence="5" type="primary">recX</name>
    <name evidence="9" type="ORF">BLX24_04310</name>
</gene>
<dbReference type="RefSeq" id="WP_071501874.1">
    <property type="nucleotide sequence ID" value="NZ_MORL01000002.1"/>
</dbReference>
<dbReference type="OrthoDB" id="1523826at2"/>
<dbReference type="GO" id="GO:0006282">
    <property type="term" value="P:regulation of DNA repair"/>
    <property type="evidence" value="ECO:0007669"/>
    <property type="project" value="UniProtKB-UniRule"/>
</dbReference>
<evidence type="ECO:0000313" key="10">
    <source>
        <dbReference type="Proteomes" id="UP000181790"/>
    </source>
</evidence>
<evidence type="ECO:0000259" key="7">
    <source>
        <dbReference type="Pfam" id="PF21981"/>
    </source>
</evidence>
<keyword evidence="10" id="KW-1185">Reference proteome</keyword>
<keyword evidence="4 5" id="KW-0963">Cytoplasm</keyword>
<dbReference type="HAMAP" id="MF_01114">
    <property type="entry name" value="RecX"/>
    <property type="match status" value="1"/>
</dbReference>
<evidence type="ECO:0000259" key="6">
    <source>
        <dbReference type="Pfam" id="PF02631"/>
    </source>
</evidence>
<comment type="similarity">
    <text evidence="2 5">Belongs to the RecX family.</text>
</comment>
<evidence type="ECO:0000256" key="4">
    <source>
        <dbReference type="ARBA" id="ARBA00022490"/>
    </source>
</evidence>
<accession>A0A1S2VMT4</accession>
<feature type="domain" description="RecX second three-helical" evidence="6">
    <location>
        <begin position="54"/>
        <end position="95"/>
    </location>
</feature>
<dbReference type="PANTHER" id="PTHR33602">
    <property type="entry name" value="REGULATORY PROTEIN RECX FAMILY PROTEIN"/>
    <property type="match status" value="1"/>
</dbReference>
<evidence type="ECO:0000256" key="5">
    <source>
        <dbReference type="HAMAP-Rule" id="MF_01114"/>
    </source>
</evidence>
<sequence>MTDQHKDALRKAASFCAYQERTQQEVRERLADWGVWGDDAEAVIADLIEQNYLNEERFAKTFAGGKFRVKNWGKRKIKQHLQQRGITGYNLEQAMKEIEPADYRQTLRTLLDKKRQSLRDDSPLIIKQKLVRFALSRGYESDLIWSVLGEEGGQEDE</sequence>
<evidence type="ECO:0000259" key="8">
    <source>
        <dbReference type="Pfam" id="PF21982"/>
    </source>
</evidence>
<dbReference type="PANTHER" id="PTHR33602:SF1">
    <property type="entry name" value="REGULATORY PROTEIN RECX FAMILY PROTEIN"/>
    <property type="match status" value="1"/>
</dbReference>
<dbReference type="GO" id="GO:0005737">
    <property type="term" value="C:cytoplasm"/>
    <property type="evidence" value="ECO:0007669"/>
    <property type="project" value="UniProtKB-SubCell"/>
</dbReference>
<feature type="domain" description="RecX third three-helical" evidence="7">
    <location>
        <begin position="104"/>
        <end position="148"/>
    </location>
</feature>
<organism evidence="9 10">
    <name type="scientific">Arsenicibacter rosenii</name>
    <dbReference type="NCBI Taxonomy" id="1750698"/>
    <lineage>
        <taxon>Bacteria</taxon>
        <taxon>Pseudomonadati</taxon>
        <taxon>Bacteroidota</taxon>
        <taxon>Cytophagia</taxon>
        <taxon>Cytophagales</taxon>
        <taxon>Spirosomataceae</taxon>
        <taxon>Arsenicibacter</taxon>
    </lineage>
</organism>
<dbReference type="Proteomes" id="UP000181790">
    <property type="component" value="Unassembled WGS sequence"/>
</dbReference>
<comment type="caution">
    <text evidence="9">The sequence shown here is derived from an EMBL/GenBank/DDBJ whole genome shotgun (WGS) entry which is preliminary data.</text>
</comment>
<evidence type="ECO:0000256" key="1">
    <source>
        <dbReference type="ARBA" id="ARBA00004496"/>
    </source>
</evidence>
<dbReference type="InterPro" id="IPR003783">
    <property type="entry name" value="Regulatory_RecX"/>
</dbReference>
<evidence type="ECO:0000256" key="3">
    <source>
        <dbReference type="ARBA" id="ARBA00018111"/>
    </source>
</evidence>
<dbReference type="InterPro" id="IPR053925">
    <property type="entry name" value="RecX_HTH_3rd"/>
</dbReference>
<name>A0A1S2VMT4_9BACT</name>
<feature type="domain" description="RecX first three-helical" evidence="8">
    <location>
        <begin position="8"/>
        <end position="47"/>
    </location>
</feature>
<dbReference type="Pfam" id="PF21982">
    <property type="entry name" value="RecX_HTH1"/>
    <property type="match status" value="1"/>
</dbReference>
<comment type="function">
    <text evidence="5">Modulates RecA activity.</text>
</comment>
<dbReference type="AlphaFoldDB" id="A0A1S2VMT4"/>
<proteinExistence type="inferred from homology"/>
<dbReference type="EMBL" id="MORL01000002">
    <property type="protein sequence ID" value="OIN60079.1"/>
    <property type="molecule type" value="Genomic_DNA"/>
</dbReference>
<evidence type="ECO:0000256" key="2">
    <source>
        <dbReference type="ARBA" id="ARBA00009695"/>
    </source>
</evidence>
<dbReference type="InterPro" id="IPR036388">
    <property type="entry name" value="WH-like_DNA-bd_sf"/>
</dbReference>
<reference evidence="9 10" key="1">
    <citation type="submission" date="2016-10" db="EMBL/GenBank/DDBJ databases">
        <title>Arsenicibacter rosenii gen. nov., sp. nov., an efficient arsenic-methylating bacterium isolated from an arsenic-contaminated paddy soil.</title>
        <authorList>
            <person name="Huang K."/>
        </authorList>
    </citation>
    <scope>NUCLEOTIDE SEQUENCE [LARGE SCALE GENOMIC DNA]</scope>
    <source>
        <strain evidence="9 10">SM-1</strain>
    </source>
</reference>
<dbReference type="InterPro" id="IPR053926">
    <property type="entry name" value="RecX_HTH_1st"/>
</dbReference>
<comment type="subcellular location">
    <subcellularLocation>
        <location evidence="1 5">Cytoplasm</location>
    </subcellularLocation>
</comment>
<evidence type="ECO:0000313" key="9">
    <source>
        <dbReference type="EMBL" id="OIN60079.1"/>
    </source>
</evidence>
<dbReference type="Gene3D" id="1.10.10.10">
    <property type="entry name" value="Winged helix-like DNA-binding domain superfamily/Winged helix DNA-binding domain"/>
    <property type="match status" value="3"/>
</dbReference>